<accession>A0A061GHU5</accession>
<protein>
    <submittedName>
        <fullName evidence="1">Uncharacterized protein</fullName>
    </submittedName>
</protein>
<dbReference type="HOGENOM" id="CLU_2780999_0_0_1"/>
<gene>
    <name evidence="1" type="ORF">TCM_028495</name>
</gene>
<evidence type="ECO:0000313" key="2">
    <source>
        <dbReference type="Proteomes" id="UP000026915"/>
    </source>
</evidence>
<reference evidence="1 2" key="1">
    <citation type="journal article" date="2013" name="Genome Biol.">
        <title>The genome sequence of the most widely cultivated cacao type and its use to identify candidate genes regulating pod color.</title>
        <authorList>
            <person name="Motamayor J.C."/>
            <person name="Mockaitis K."/>
            <person name="Schmutz J."/>
            <person name="Haiminen N."/>
            <person name="Iii D.L."/>
            <person name="Cornejo O."/>
            <person name="Findley S.D."/>
            <person name="Zheng P."/>
            <person name="Utro F."/>
            <person name="Royaert S."/>
            <person name="Saski C."/>
            <person name="Jenkins J."/>
            <person name="Podicheti R."/>
            <person name="Zhao M."/>
            <person name="Scheffler B.E."/>
            <person name="Stack J.C."/>
            <person name="Feltus F.A."/>
            <person name="Mustiga G.M."/>
            <person name="Amores F."/>
            <person name="Phillips W."/>
            <person name="Marelli J.P."/>
            <person name="May G.D."/>
            <person name="Shapiro H."/>
            <person name="Ma J."/>
            <person name="Bustamante C.D."/>
            <person name="Schnell R.J."/>
            <person name="Main D."/>
            <person name="Gilbert D."/>
            <person name="Parida L."/>
            <person name="Kuhn D.N."/>
        </authorList>
    </citation>
    <scope>NUCLEOTIDE SEQUENCE [LARGE SCALE GENOMIC DNA]</scope>
    <source>
        <strain evidence="2">cv. Matina 1-6</strain>
    </source>
</reference>
<dbReference type="Proteomes" id="UP000026915">
    <property type="component" value="Chromosome 6"/>
</dbReference>
<organism evidence="1 2">
    <name type="scientific">Theobroma cacao</name>
    <name type="common">Cacao</name>
    <name type="synonym">Cocoa</name>
    <dbReference type="NCBI Taxonomy" id="3641"/>
    <lineage>
        <taxon>Eukaryota</taxon>
        <taxon>Viridiplantae</taxon>
        <taxon>Streptophyta</taxon>
        <taxon>Embryophyta</taxon>
        <taxon>Tracheophyta</taxon>
        <taxon>Spermatophyta</taxon>
        <taxon>Magnoliopsida</taxon>
        <taxon>eudicotyledons</taxon>
        <taxon>Gunneridae</taxon>
        <taxon>Pentapetalae</taxon>
        <taxon>rosids</taxon>
        <taxon>malvids</taxon>
        <taxon>Malvales</taxon>
        <taxon>Malvaceae</taxon>
        <taxon>Byttnerioideae</taxon>
        <taxon>Theobroma</taxon>
    </lineage>
</organism>
<name>A0A061GHU5_THECC</name>
<dbReference type="Gramene" id="EOY26619">
    <property type="protein sequence ID" value="EOY26619"/>
    <property type="gene ID" value="TCM_028495"/>
</dbReference>
<sequence length="69" mass="8259">MMHCMHFLNIVRNCKMKKRFPLLALEVTRVMNLQNCDFEIFCNENGFNHNFSVLRTPQQMKWLKGKIGL</sequence>
<dbReference type="EMBL" id="CM001884">
    <property type="protein sequence ID" value="EOY26619.1"/>
    <property type="molecule type" value="Genomic_DNA"/>
</dbReference>
<proteinExistence type="predicted"/>
<keyword evidence="2" id="KW-1185">Reference proteome</keyword>
<evidence type="ECO:0000313" key="1">
    <source>
        <dbReference type="EMBL" id="EOY26619.1"/>
    </source>
</evidence>
<dbReference type="AlphaFoldDB" id="A0A061GHU5"/>
<dbReference type="InParanoid" id="A0A061GHU5"/>